<dbReference type="InterPro" id="IPR016181">
    <property type="entry name" value="Acyl_CoA_acyltransferase"/>
</dbReference>
<keyword evidence="3" id="KW-1185">Reference proteome</keyword>
<name>A0A143DE16_9PROT</name>
<dbReference type="STRING" id="1549855.AY555_07010"/>
<dbReference type="Pfam" id="PF00583">
    <property type="entry name" value="Acetyltransf_1"/>
    <property type="match status" value="1"/>
</dbReference>
<dbReference type="PROSITE" id="PS51186">
    <property type="entry name" value="GNAT"/>
    <property type="match status" value="1"/>
</dbReference>
<dbReference type="InterPro" id="IPR000182">
    <property type="entry name" value="GNAT_dom"/>
</dbReference>
<gene>
    <name evidence="2" type="ORF">AY555_07010</name>
</gene>
<feature type="domain" description="N-acetyltransferase" evidence="1">
    <location>
        <begin position="7"/>
        <end position="168"/>
    </location>
</feature>
<dbReference type="AlphaFoldDB" id="A0A143DE16"/>
<dbReference type="EMBL" id="CP014525">
    <property type="protein sequence ID" value="AMW34967.1"/>
    <property type="molecule type" value="Genomic_DNA"/>
</dbReference>
<sequence length="177" mass="18553">MAGSDGTVIREATLIDADALGLIHRIGLQAAVPWGMPPTALVLSAGDRAAEWREWLKARATTRNGGQAIVADSMHGPVGFICVAPGHPPGVPEHWLISHFTVLGAHQKQGLGRQLLKAALEKVARGRGVRADLFVPSGAPWAAVVEHMGGLPGGAEPLVRAGMSFMAERYSFSVLSA</sequence>
<evidence type="ECO:0000259" key="1">
    <source>
        <dbReference type="PROSITE" id="PS51186"/>
    </source>
</evidence>
<dbReference type="Proteomes" id="UP000076066">
    <property type="component" value="Chromosome"/>
</dbReference>
<protein>
    <recommendedName>
        <fullName evidence="1">N-acetyltransferase domain-containing protein</fullName>
    </recommendedName>
</protein>
<dbReference type="Gene3D" id="3.40.630.30">
    <property type="match status" value="1"/>
</dbReference>
<dbReference type="RefSeq" id="WP_066135113.1">
    <property type="nucleotide sequence ID" value="NZ_CP014525.1"/>
</dbReference>
<reference evidence="2 3" key="1">
    <citation type="submission" date="2016-02" db="EMBL/GenBank/DDBJ databases">
        <title>Complete Genome of H5569, the type strain of the newly described species Haematospirillium jordaniae.</title>
        <authorList>
            <person name="Nicholson A.C."/>
            <person name="Humrighouse B.W."/>
            <person name="Loparov V."/>
            <person name="McQuiston J.R."/>
        </authorList>
    </citation>
    <scope>NUCLEOTIDE SEQUENCE [LARGE SCALE GENOMIC DNA]</scope>
    <source>
        <strain evidence="2 3">H5569</strain>
    </source>
</reference>
<organism evidence="2 3">
    <name type="scientific">Haematospirillum jordaniae</name>
    <dbReference type="NCBI Taxonomy" id="1549855"/>
    <lineage>
        <taxon>Bacteria</taxon>
        <taxon>Pseudomonadati</taxon>
        <taxon>Pseudomonadota</taxon>
        <taxon>Alphaproteobacteria</taxon>
        <taxon>Rhodospirillales</taxon>
        <taxon>Novispirillaceae</taxon>
        <taxon>Haematospirillum</taxon>
    </lineage>
</organism>
<dbReference type="OrthoDB" id="9799154at2"/>
<dbReference type="KEGG" id="hjo:AY555_07010"/>
<dbReference type="SUPFAM" id="SSF55729">
    <property type="entry name" value="Acyl-CoA N-acyltransferases (Nat)"/>
    <property type="match status" value="1"/>
</dbReference>
<proteinExistence type="predicted"/>
<dbReference type="GO" id="GO:0016747">
    <property type="term" value="F:acyltransferase activity, transferring groups other than amino-acyl groups"/>
    <property type="evidence" value="ECO:0007669"/>
    <property type="project" value="InterPro"/>
</dbReference>
<dbReference type="CDD" id="cd04301">
    <property type="entry name" value="NAT_SF"/>
    <property type="match status" value="1"/>
</dbReference>
<evidence type="ECO:0000313" key="2">
    <source>
        <dbReference type="EMBL" id="AMW34967.1"/>
    </source>
</evidence>
<dbReference type="GeneID" id="53316903"/>
<accession>A0A143DE16</accession>
<evidence type="ECO:0000313" key="3">
    <source>
        <dbReference type="Proteomes" id="UP000076066"/>
    </source>
</evidence>